<sequence>MQNGQGLKKGLVAQWSATRDSGEKFQFLKAFLLDRDMTSIKVLSEDKSKEKFTEMPLCLIRQKYEPLPGGKQFVKDIIQSQKGRKHPQSSDDEMKIYKVYVGVDITSGLVANTC</sequence>
<name>A0A812LR28_SYMPI</name>
<accession>A0A812LR28</accession>
<proteinExistence type="predicted"/>
<organism evidence="1 2">
    <name type="scientific">Symbiodinium pilosum</name>
    <name type="common">Dinoflagellate</name>
    <dbReference type="NCBI Taxonomy" id="2952"/>
    <lineage>
        <taxon>Eukaryota</taxon>
        <taxon>Sar</taxon>
        <taxon>Alveolata</taxon>
        <taxon>Dinophyceae</taxon>
        <taxon>Suessiales</taxon>
        <taxon>Symbiodiniaceae</taxon>
        <taxon>Symbiodinium</taxon>
    </lineage>
</organism>
<dbReference type="EMBL" id="CAJNIZ010006567">
    <property type="protein sequence ID" value="CAE7251100.1"/>
    <property type="molecule type" value="Genomic_DNA"/>
</dbReference>
<dbReference type="AlphaFoldDB" id="A0A812LR28"/>
<gene>
    <name evidence="1" type="ORF">SPIL2461_LOCUS4853</name>
</gene>
<comment type="caution">
    <text evidence="1">The sequence shown here is derived from an EMBL/GenBank/DDBJ whole genome shotgun (WGS) entry which is preliminary data.</text>
</comment>
<dbReference type="Proteomes" id="UP000649617">
    <property type="component" value="Unassembled WGS sequence"/>
</dbReference>
<evidence type="ECO:0000313" key="1">
    <source>
        <dbReference type="EMBL" id="CAE7251100.1"/>
    </source>
</evidence>
<reference evidence="1" key="1">
    <citation type="submission" date="2021-02" db="EMBL/GenBank/DDBJ databases">
        <authorList>
            <person name="Dougan E. K."/>
            <person name="Rhodes N."/>
            <person name="Thang M."/>
            <person name="Chan C."/>
        </authorList>
    </citation>
    <scope>NUCLEOTIDE SEQUENCE</scope>
</reference>
<protein>
    <submittedName>
        <fullName evidence="1">Uncharacterized protein</fullName>
    </submittedName>
</protein>
<keyword evidence="2" id="KW-1185">Reference proteome</keyword>
<evidence type="ECO:0000313" key="2">
    <source>
        <dbReference type="Proteomes" id="UP000649617"/>
    </source>
</evidence>
<dbReference type="OrthoDB" id="443184at2759"/>